<dbReference type="EMBL" id="JAHRHJ020000006">
    <property type="protein sequence ID" value="KAH9310437.1"/>
    <property type="molecule type" value="Genomic_DNA"/>
</dbReference>
<accession>A0AA38FU45</accession>
<feature type="non-terminal residue" evidence="1">
    <location>
        <position position="1"/>
    </location>
</feature>
<organism evidence="1 2">
    <name type="scientific">Taxus chinensis</name>
    <name type="common">Chinese yew</name>
    <name type="synonym">Taxus wallichiana var. chinensis</name>
    <dbReference type="NCBI Taxonomy" id="29808"/>
    <lineage>
        <taxon>Eukaryota</taxon>
        <taxon>Viridiplantae</taxon>
        <taxon>Streptophyta</taxon>
        <taxon>Embryophyta</taxon>
        <taxon>Tracheophyta</taxon>
        <taxon>Spermatophyta</taxon>
        <taxon>Pinopsida</taxon>
        <taxon>Pinidae</taxon>
        <taxon>Conifers II</taxon>
        <taxon>Cupressales</taxon>
        <taxon>Taxaceae</taxon>
        <taxon>Taxus</taxon>
    </lineage>
</organism>
<evidence type="ECO:0000313" key="2">
    <source>
        <dbReference type="Proteomes" id="UP000824469"/>
    </source>
</evidence>
<name>A0AA38FU45_TAXCH</name>
<reference evidence="1 2" key="1">
    <citation type="journal article" date="2021" name="Nat. Plants">
        <title>The Taxus genome provides insights into paclitaxel biosynthesis.</title>
        <authorList>
            <person name="Xiong X."/>
            <person name="Gou J."/>
            <person name="Liao Q."/>
            <person name="Li Y."/>
            <person name="Zhou Q."/>
            <person name="Bi G."/>
            <person name="Li C."/>
            <person name="Du R."/>
            <person name="Wang X."/>
            <person name="Sun T."/>
            <person name="Guo L."/>
            <person name="Liang H."/>
            <person name="Lu P."/>
            <person name="Wu Y."/>
            <person name="Zhang Z."/>
            <person name="Ro D.K."/>
            <person name="Shang Y."/>
            <person name="Huang S."/>
            <person name="Yan J."/>
        </authorList>
    </citation>
    <scope>NUCLEOTIDE SEQUENCE [LARGE SCALE GENOMIC DNA]</scope>
    <source>
        <strain evidence="1">Ta-2019</strain>
    </source>
</reference>
<proteinExistence type="predicted"/>
<dbReference type="AlphaFoldDB" id="A0AA38FU45"/>
<comment type="caution">
    <text evidence="1">The sequence shown here is derived from an EMBL/GenBank/DDBJ whole genome shotgun (WGS) entry which is preliminary data.</text>
</comment>
<dbReference type="Proteomes" id="UP000824469">
    <property type="component" value="Unassembled WGS sequence"/>
</dbReference>
<protein>
    <submittedName>
        <fullName evidence="1">Uncharacterized protein</fullName>
    </submittedName>
</protein>
<keyword evidence="2" id="KW-1185">Reference proteome</keyword>
<evidence type="ECO:0000313" key="1">
    <source>
        <dbReference type="EMBL" id="KAH9310437.1"/>
    </source>
</evidence>
<gene>
    <name evidence="1" type="ORF">KI387_025472</name>
</gene>
<sequence>VVKCLTMGDSAMAKDRLLELLGGPSLEARFEEEAEEAEEIQLERMCLEKEKGKL</sequence>
<feature type="non-terminal residue" evidence="1">
    <location>
        <position position="54"/>
    </location>
</feature>